<dbReference type="InterPro" id="IPR007939">
    <property type="entry name" value="Cu-R_B_prcur"/>
</dbReference>
<keyword evidence="1" id="KW-0732">Signal</keyword>
<gene>
    <name evidence="2" type="ORF">GCM10017621_12630</name>
</gene>
<dbReference type="GO" id="GO:0006878">
    <property type="term" value="P:intracellular copper ion homeostasis"/>
    <property type="evidence" value="ECO:0007669"/>
    <property type="project" value="InterPro"/>
</dbReference>
<feature type="signal peptide" evidence="1">
    <location>
        <begin position="1"/>
        <end position="22"/>
    </location>
</feature>
<sequence length="259" mass="29061">MRILLPTIAAAALAAFSGTALAQTQADAYYPPEEMAAARAALHHATGGARHLFFRTDRFEIRQQRDDEEALLWDIDAWYGGAINRVWLKSEAEYSFDHDEFEELDVQVLYSRAVSPFFNLQTGIRHDFEPETGRTHAVLGLQGEAPYWFEIDAALFLSDEGELTGVLETEYELRLTQRLILQPRAELTWSAEAIPELGVGSGFGTIETGLRLRYEIRRQFAPYAGVEWSRQLGDTGDFARAAGGRTDNTALVAGLRVWF</sequence>
<accession>A0A9W6IMA9</accession>
<evidence type="ECO:0008006" key="4">
    <source>
        <dbReference type="Google" id="ProtNLM"/>
    </source>
</evidence>
<dbReference type="InterPro" id="IPR036709">
    <property type="entry name" value="Autotransporte_beta_dom_sf"/>
</dbReference>
<keyword evidence="3" id="KW-1185">Reference proteome</keyword>
<proteinExistence type="predicted"/>
<comment type="caution">
    <text evidence="2">The sequence shown here is derived from an EMBL/GenBank/DDBJ whole genome shotgun (WGS) entry which is preliminary data.</text>
</comment>
<protein>
    <recommendedName>
        <fullName evidence="4">Copper resistance protein B</fullName>
    </recommendedName>
</protein>
<dbReference type="GO" id="GO:0009279">
    <property type="term" value="C:cell outer membrane"/>
    <property type="evidence" value="ECO:0007669"/>
    <property type="project" value="InterPro"/>
</dbReference>
<evidence type="ECO:0000256" key="1">
    <source>
        <dbReference type="SAM" id="SignalP"/>
    </source>
</evidence>
<dbReference type="SUPFAM" id="SSF103515">
    <property type="entry name" value="Autotransporter"/>
    <property type="match status" value="1"/>
</dbReference>
<dbReference type="Proteomes" id="UP001143486">
    <property type="component" value="Unassembled WGS sequence"/>
</dbReference>
<evidence type="ECO:0000313" key="3">
    <source>
        <dbReference type="Proteomes" id="UP001143486"/>
    </source>
</evidence>
<feature type="chain" id="PRO_5040735891" description="Copper resistance protein B" evidence="1">
    <location>
        <begin position="23"/>
        <end position="259"/>
    </location>
</feature>
<dbReference type="Pfam" id="PF05275">
    <property type="entry name" value="CopB"/>
    <property type="match status" value="1"/>
</dbReference>
<dbReference type="RefSeq" id="WP_271186121.1">
    <property type="nucleotide sequence ID" value="NZ_BSFE01000003.1"/>
</dbReference>
<dbReference type="EMBL" id="BSFE01000003">
    <property type="protein sequence ID" value="GLK51755.1"/>
    <property type="molecule type" value="Genomic_DNA"/>
</dbReference>
<evidence type="ECO:0000313" key="2">
    <source>
        <dbReference type="EMBL" id="GLK51755.1"/>
    </source>
</evidence>
<dbReference type="AlphaFoldDB" id="A0A9W6IMA9"/>
<organism evidence="2 3">
    <name type="scientific">Maricaulis virginensis</name>
    <dbReference type="NCBI Taxonomy" id="144022"/>
    <lineage>
        <taxon>Bacteria</taxon>
        <taxon>Pseudomonadati</taxon>
        <taxon>Pseudomonadota</taxon>
        <taxon>Alphaproteobacteria</taxon>
        <taxon>Maricaulales</taxon>
        <taxon>Maricaulaceae</taxon>
        <taxon>Maricaulis</taxon>
    </lineage>
</organism>
<dbReference type="GO" id="GO:0005507">
    <property type="term" value="F:copper ion binding"/>
    <property type="evidence" value="ECO:0007669"/>
    <property type="project" value="InterPro"/>
</dbReference>
<reference evidence="2" key="1">
    <citation type="journal article" date="2014" name="Int. J. Syst. Evol. Microbiol.">
        <title>Complete genome sequence of Corynebacterium casei LMG S-19264T (=DSM 44701T), isolated from a smear-ripened cheese.</title>
        <authorList>
            <consortium name="US DOE Joint Genome Institute (JGI-PGF)"/>
            <person name="Walter F."/>
            <person name="Albersmeier A."/>
            <person name="Kalinowski J."/>
            <person name="Ruckert C."/>
        </authorList>
    </citation>
    <scope>NUCLEOTIDE SEQUENCE</scope>
    <source>
        <strain evidence="2">VKM B-1513</strain>
    </source>
</reference>
<name>A0A9W6IMA9_9PROT</name>
<reference evidence="2" key="2">
    <citation type="submission" date="2023-01" db="EMBL/GenBank/DDBJ databases">
        <authorList>
            <person name="Sun Q."/>
            <person name="Evtushenko L."/>
        </authorList>
    </citation>
    <scope>NUCLEOTIDE SEQUENCE</scope>
    <source>
        <strain evidence="2">VKM B-1513</strain>
    </source>
</reference>